<keyword evidence="3" id="KW-0964">Secreted</keyword>
<dbReference type="Pfam" id="PF00918">
    <property type="entry name" value="Gastrin"/>
    <property type="match status" value="1"/>
</dbReference>
<evidence type="ECO:0000256" key="2">
    <source>
        <dbReference type="ARBA" id="ARBA00006273"/>
    </source>
</evidence>
<feature type="signal peptide" evidence="8">
    <location>
        <begin position="1"/>
        <end position="38"/>
    </location>
</feature>
<dbReference type="eggNOG" id="ENOG502S472">
    <property type="taxonomic scope" value="Eukaryota"/>
</dbReference>
<dbReference type="GO" id="GO:0005184">
    <property type="term" value="F:neuropeptide hormone activity"/>
    <property type="evidence" value="ECO:0007669"/>
    <property type="project" value="InterPro"/>
</dbReference>
<dbReference type="Proteomes" id="UP000010552">
    <property type="component" value="Unassembled WGS sequence"/>
</dbReference>
<protein>
    <submittedName>
        <fullName evidence="10">Cholecystokinin</fullName>
    </submittedName>
</protein>
<evidence type="ECO:0000256" key="4">
    <source>
        <dbReference type="ARBA" id="ARBA00022641"/>
    </source>
</evidence>
<evidence type="ECO:0000256" key="7">
    <source>
        <dbReference type="RuleBase" id="RU004362"/>
    </source>
</evidence>
<dbReference type="EMBL" id="KB030759">
    <property type="protein sequence ID" value="ELK10109.1"/>
    <property type="molecule type" value="Genomic_DNA"/>
</dbReference>
<evidence type="ECO:0000256" key="1">
    <source>
        <dbReference type="ARBA" id="ARBA00004613"/>
    </source>
</evidence>
<evidence type="ECO:0000256" key="6">
    <source>
        <dbReference type="ARBA" id="ARBA00022815"/>
    </source>
</evidence>
<dbReference type="PANTHER" id="PTHR10786">
    <property type="entry name" value="CHOLECYSTOKININ"/>
    <property type="match status" value="1"/>
</dbReference>
<organism evidence="10 11">
    <name type="scientific">Pteropus alecto</name>
    <name type="common">Black flying fox</name>
    <dbReference type="NCBI Taxonomy" id="9402"/>
    <lineage>
        <taxon>Eukaryota</taxon>
        <taxon>Metazoa</taxon>
        <taxon>Chordata</taxon>
        <taxon>Craniata</taxon>
        <taxon>Vertebrata</taxon>
        <taxon>Euteleostomi</taxon>
        <taxon>Mammalia</taxon>
        <taxon>Eutheria</taxon>
        <taxon>Laurasiatheria</taxon>
        <taxon>Chiroptera</taxon>
        <taxon>Yinpterochiroptera</taxon>
        <taxon>Pteropodoidea</taxon>
        <taxon>Pteropodidae</taxon>
        <taxon>Pteropodinae</taxon>
        <taxon>Pteropus</taxon>
    </lineage>
</organism>
<proteinExistence type="inferred from homology"/>
<evidence type="ECO:0000256" key="8">
    <source>
        <dbReference type="SAM" id="SignalP"/>
    </source>
</evidence>
<dbReference type="FunCoup" id="L5KEK0">
    <property type="interactions" value="280"/>
</dbReference>
<evidence type="ECO:0000259" key="9">
    <source>
        <dbReference type="Pfam" id="PF00918"/>
    </source>
</evidence>
<keyword evidence="4" id="KW-0765">Sulfation</keyword>
<name>L5KEK0_PTEAL</name>
<dbReference type="InterPro" id="IPR015499">
    <property type="entry name" value="CCK-like"/>
</dbReference>
<sequence length="133" mass="14754">MRLPHLFVRIRSSLLSAAMNSGVCLCVLMAVLAAGALAQPVSPADLEGPGAQREKEAPRRQLRAVHRMDGEPRAHLGALLARYIQQARKAPSGRMSVIKNLQGLDPSHRISDRDYMGWMDFGRRSAEEYEYPS</sequence>
<dbReference type="PROSITE" id="PS00259">
    <property type="entry name" value="GASTRIN"/>
    <property type="match status" value="1"/>
</dbReference>
<dbReference type="InParanoid" id="L5KEK0"/>
<evidence type="ECO:0000313" key="10">
    <source>
        <dbReference type="EMBL" id="ELK10109.1"/>
    </source>
</evidence>
<keyword evidence="11" id="KW-1185">Reference proteome</keyword>
<feature type="domain" description="Gastrin/cholecystokinin peptide hormone" evidence="9">
    <location>
        <begin position="21"/>
        <end position="133"/>
    </location>
</feature>
<dbReference type="InterPro" id="IPR013152">
    <property type="entry name" value="Gastrin/cholecystokinin_CS"/>
</dbReference>
<keyword evidence="5" id="KW-0165">Cleavage on pair of basic residues</keyword>
<dbReference type="GO" id="GO:0007586">
    <property type="term" value="P:digestion"/>
    <property type="evidence" value="ECO:0007669"/>
    <property type="project" value="InterPro"/>
</dbReference>
<comment type="similarity">
    <text evidence="2 7">Belongs to the gastrin/cholecystokinin family.</text>
</comment>
<evidence type="ECO:0000313" key="11">
    <source>
        <dbReference type="Proteomes" id="UP000010552"/>
    </source>
</evidence>
<dbReference type="GO" id="GO:0030424">
    <property type="term" value="C:axon"/>
    <property type="evidence" value="ECO:0007669"/>
    <property type="project" value="TreeGrafter"/>
</dbReference>
<keyword evidence="8" id="KW-0732">Signal</keyword>
<reference evidence="11" key="1">
    <citation type="journal article" date="2013" name="Science">
        <title>Comparative analysis of bat genomes provides insight into the evolution of flight and immunity.</title>
        <authorList>
            <person name="Zhang G."/>
            <person name="Cowled C."/>
            <person name="Shi Z."/>
            <person name="Huang Z."/>
            <person name="Bishop-Lilly K.A."/>
            <person name="Fang X."/>
            <person name="Wynne J.W."/>
            <person name="Xiong Z."/>
            <person name="Baker M.L."/>
            <person name="Zhao W."/>
            <person name="Tachedjian M."/>
            <person name="Zhu Y."/>
            <person name="Zhou P."/>
            <person name="Jiang X."/>
            <person name="Ng J."/>
            <person name="Yang L."/>
            <person name="Wu L."/>
            <person name="Xiao J."/>
            <person name="Feng Y."/>
            <person name="Chen Y."/>
            <person name="Sun X."/>
            <person name="Zhang Y."/>
            <person name="Marsh G.A."/>
            <person name="Crameri G."/>
            <person name="Broder C.C."/>
            <person name="Frey K.G."/>
            <person name="Wang L.F."/>
            <person name="Wang J."/>
        </authorList>
    </citation>
    <scope>NUCLEOTIDE SEQUENCE [LARGE SCALE GENOMIC DNA]</scope>
</reference>
<dbReference type="SMART" id="SM00029">
    <property type="entry name" value="GASTRIN"/>
    <property type="match status" value="1"/>
</dbReference>
<evidence type="ECO:0000256" key="3">
    <source>
        <dbReference type="ARBA" id="ARBA00022525"/>
    </source>
</evidence>
<feature type="chain" id="PRO_5003969082" evidence="8">
    <location>
        <begin position="39"/>
        <end position="133"/>
    </location>
</feature>
<dbReference type="GO" id="GO:0005615">
    <property type="term" value="C:extracellular space"/>
    <property type="evidence" value="ECO:0007669"/>
    <property type="project" value="TreeGrafter"/>
</dbReference>
<comment type="subcellular location">
    <subcellularLocation>
        <location evidence="1 7">Secreted</location>
    </subcellularLocation>
</comment>
<dbReference type="AlphaFoldDB" id="L5KEK0"/>
<dbReference type="STRING" id="9402.L5KEK0"/>
<dbReference type="PANTHER" id="PTHR10786:SF0">
    <property type="entry name" value="CHOLECYSTOKININ"/>
    <property type="match status" value="1"/>
</dbReference>
<gene>
    <name evidence="10" type="ORF">PAL_GLEAN10007761</name>
</gene>
<keyword evidence="6" id="KW-0027">Amidation</keyword>
<accession>L5KEK0</accession>
<evidence type="ECO:0000256" key="5">
    <source>
        <dbReference type="ARBA" id="ARBA00022685"/>
    </source>
</evidence>
<dbReference type="InterPro" id="IPR001651">
    <property type="entry name" value="Gastrin/CCK"/>
</dbReference>